<organism evidence="1 2">
    <name type="scientific">Deinococcus radiopugnans ATCC 19172</name>
    <dbReference type="NCBI Taxonomy" id="585398"/>
    <lineage>
        <taxon>Bacteria</taxon>
        <taxon>Thermotogati</taxon>
        <taxon>Deinococcota</taxon>
        <taxon>Deinococci</taxon>
        <taxon>Deinococcales</taxon>
        <taxon>Deinococcaceae</taxon>
        <taxon>Deinococcus</taxon>
    </lineage>
</organism>
<gene>
    <name evidence="1" type="ORF">HNQ04_004151</name>
</gene>
<proteinExistence type="predicted"/>
<evidence type="ECO:0000313" key="1">
    <source>
        <dbReference type="EMBL" id="MBB6018869.1"/>
    </source>
</evidence>
<dbReference type="EMBL" id="JACHEW010000048">
    <property type="protein sequence ID" value="MBB6018869.1"/>
    <property type="molecule type" value="Genomic_DNA"/>
</dbReference>
<comment type="caution">
    <text evidence="1">The sequence shown here is derived from an EMBL/GenBank/DDBJ whole genome shotgun (WGS) entry which is preliminary data.</text>
</comment>
<keyword evidence="2" id="KW-1185">Reference proteome</keyword>
<evidence type="ECO:0000313" key="2">
    <source>
        <dbReference type="Proteomes" id="UP000629870"/>
    </source>
</evidence>
<accession>A0ABR6NXT9</accession>
<sequence>MPARTWERGDAPLNLLVLRAVVHDFTIPLVWVPLDHTGNSDTRTRM</sequence>
<reference evidence="1 2" key="1">
    <citation type="submission" date="2020-08" db="EMBL/GenBank/DDBJ databases">
        <title>Genomic Encyclopedia of Type Strains, Phase IV (KMG-IV): sequencing the most valuable type-strain genomes for metagenomic binning, comparative biology and taxonomic classification.</title>
        <authorList>
            <person name="Goeker M."/>
        </authorList>
    </citation>
    <scope>NUCLEOTIDE SEQUENCE [LARGE SCALE GENOMIC DNA]</scope>
    <source>
        <strain evidence="1 2">DSM 12027</strain>
    </source>
</reference>
<name>A0ABR6NXT9_9DEIO</name>
<protein>
    <submittedName>
        <fullName evidence="1">Uncharacterized protein</fullName>
    </submittedName>
</protein>
<dbReference type="Proteomes" id="UP000629870">
    <property type="component" value="Unassembled WGS sequence"/>
</dbReference>